<reference evidence="3" key="1">
    <citation type="journal article" date="2019" name="Curr. Biol.">
        <title>Genome Sequence of Striga asiatica Provides Insight into the Evolution of Plant Parasitism.</title>
        <authorList>
            <person name="Yoshida S."/>
            <person name="Kim S."/>
            <person name="Wafula E.K."/>
            <person name="Tanskanen J."/>
            <person name="Kim Y.M."/>
            <person name="Honaas L."/>
            <person name="Yang Z."/>
            <person name="Spallek T."/>
            <person name="Conn C.E."/>
            <person name="Ichihashi Y."/>
            <person name="Cheong K."/>
            <person name="Cui S."/>
            <person name="Der J.P."/>
            <person name="Gundlach H."/>
            <person name="Jiao Y."/>
            <person name="Hori C."/>
            <person name="Ishida J.K."/>
            <person name="Kasahara H."/>
            <person name="Kiba T."/>
            <person name="Kim M.S."/>
            <person name="Koo N."/>
            <person name="Laohavisit A."/>
            <person name="Lee Y.H."/>
            <person name="Lumba S."/>
            <person name="McCourt P."/>
            <person name="Mortimer J.C."/>
            <person name="Mutuku J.M."/>
            <person name="Nomura T."/>
            <person name="Sasaki-Sekimoto Y."/>
            <person name="Seto Y."/>
            <person name="Wang Y."/>
            <person name="Wakatake T."/>
            <person name="Sakakibara H."/>
            <person name="Demura T."/>
            <person name="Yamaguchi S."/>
            <person name="Yoneyama K."/>
            <person name="Manabe R.I."/>
            <person name="Nelson D.C."/>
            <person name="Schulman A.H."/>
            <person name="Timko M.P."/>
            <person name="dePamphilis C.W."/>
            <person name="Choi D."/>
            <person name="Shirasu K."/>
        </authorList>
    </citation>
    <scope>NUCLEOTIDE SEQUENCE [LARGE SCALE GENOMIC DNA]</scope>
    <source>
        <strain evidence="3">cv. UVA1</strain>
    </source>
</reference>
<comment type="caution">
    <text evidence="2">The sequence shown here is derived from an EMBL/GenBank/DDBJ whole genome shotgun (WGS) entry which is preliminary data.</text>
</comment>
<dbReference type="Proteomes" id="UP000325081">
    <property type="component" value="Unassembled WGS sequence"/>
</dbReference>
<keyword evidence="3" id="KW-1185">Reference proteome</keyword>
<sequence>MHCVLKHGRYIIPRPQSPNSRTISDQSNPDKDVKKKKLNPNEGASTQIQLPSSSRGLRAIGAAASLGRAADVRMLVGWAASSSRVSRRVNPFWISPLYRSPRWVLTGGFSEYEQRCFSGMLSSPLVDRVWRTNFDERGDVGGLGEILFQ</sequence>
<name>A0A5A7RDL1_STRAF</name>
<feature type="region of interest" description="Disordered" evidence="1">
    <location>
        <begin position="13"/>
        <end position="50"/>
    </location>
</feature>
<organism evidence="2 3">
    <name type="scientific">Striga asiatica</name>
    <name type="common">Asiatic witchweed</name>
    <name type="synonym">Buchnera asiatica</name>
    <dbReference type="NCBI Taxonomy" id="4170"/>
    <lineage>
        <taxon>Eukaryota</taxon>
        <taxon>Viridiplantae</taxon>
        <taxon>Streptophyta</taxon>
        <taxon>Embryophyta</taxon>
        <taxon>Tracheophyta</taxon>
        <taxon>Spermatophyta</taxon>
        <taxon>Magnoliopsida</taxon>
        <taxon>eudicotyledons</taxon>
        <taxon>Gunneridae</taxon>
        <taxon>Pentapetalae</taxon>
        <taxon>asterids</taxon>
        <taxon>lamiids</taxon>
        <taxon>Lamiales</taxon>
        <taxon>Orobanchaceae</taxon>
        <taxon>Buchnereae</taxon>
        <taxon>Striga</taxon>
    </lineage>
</organism>
<dbReference type="EMBL" id="BKCP01011959">
    <property type="protein sequence ID" value="GER55592.1"/>
    <property type="molecule type" value="Genomic_DNA"/>
</dbReference>
<accession>A0A5A7RDL1</accession>
<dbReference type="AlphaFoldDB" id="A0A5A7RDL1"/>
<feature type="compositionally biased region" description="Polar residues" evidence="1">
    <location>
        <begin position="17"/>
        <end position="27"/>
    </location>
</feature>
<protein>
    <submittedName>
        <fullName evidence="2">Uncharacterized protein</fullName>
    </submittedName>
</protein>
<gene>
    <name evidence="2" type="ORF">STAS_33270</name>
</gene>
<evidence type="ECO:0000313" key="2">
    <source>
        <dbReference type="EMBL" id="GER55592.1"/>
    </source>
</evidence>
<evidence type="ECO:0000313" key="3">
    <source>
        <dbReference type="Proteomes" id="UP000325081"/>
    </source>
</evidence>
<evidence type="ECO:0000256" key="1">
    <source>
        <dbReference type="SAM" id="MobiDB-lite"/>
    </source>
</evidence>
<proteinExistence type="predicted"/>